<dbReference type="SUPFAM" id="SSF48726">
    <property type="entry name" value="Immunoglobulin"/>
    <property type="match status" value="19"/>
</dbReference>
<dbReference type="GO" id="GO:0005634">
    <property type="term" value="C:nucleus"/>
    <property type="evidence" value="ECO:0007669"/>
    <property type="project" value="UniProtKB-SubCell"/>
</dbReference>
<feature type="non-terminal residue" evidence="13">
    <location>
        <position position="1902"/>
    </location>
</feature>
<keyword evidence="4" id="KW-0963">Cytoplasm</keyword>
<evidence type="ECO:0000259" key="12">
    <source>
        <dbReference type="PROSITE" id="PS50853"/>
    </source>
</evidence>
<feature type="domain" description="Ig-like" evidence="11">
    <location>
        <begin position="1634"/>
        <end position="1726"/>
    </location>
</feature>
<accession>A0A7L2VN59</accession>
<name>A0A7L2VN59_9AVES</name>
<keyword evidence="7" id="KW-1015">Disulfide bond</keyword>
<dbReference type="SMART" id="SM00408">
    <property type="entry name" value="IGc2"/>
    <property type="match status" value="13"/>
</dbReference>
<feature type="domain" description="Ig-like" evidence="11">
    <location>
        <begin position="1084"/>
        <end position="1174"/>
    </location>
</feature>
<evidence type="ECO:0000256" key="8">
    <source>
        <dbReference type="ARBA" id="ARBA00023242"/>
    </source>
</evidence>
<dbReference type="FunFam" id="2.60.40.10:FF:000502">
    <property type="entry name" value="obscurin-like protein 1 isoform X2"/>
    <property type="match status" value="1"/>
</dbReference>
<dbReference type="InterPro" id="IPR003598">
    <property type="entry name" value="Ig_sub2"/>
</dbReference>
<feature type="domain" description="Ig-like" evidence="11">
    <location>
        <begin position="8"/>
        <end position="98"/>
    </location>
</feature>
<dbReference type="Proteomes" id="UP000520535">
    <property type="component" value="Unassembled WGS sequence"/>
</dbReference>
<dbReference type="Pfam" id="PF07679">
    <property type="entry name" value="I-set"/>
    <property type="match status" value="13"/>
</dbReference>
<feature type="domain" description="Ig-like" evidence="11">
    <location>
        <begin position="346"/>
        <end position="430"/>
    </location>
</feature>
<evidence type="ECO:0000256" key="4">
    <source>
        <dbReference type="ARBA" id="ARBA00022490"/>
    </source>
</evidence>
<dbReference type="FunFam" id="2.60.40.10:FF:000464">
    <property type="entry name" value="Putative obscurin-like protein 1"/>
    <property type="match status" value="1"/>
</dbReference>
<feature type="domain" description="Ig-like" evidence="11">
    <location>
        <begin position="994"/>
        <end position="1080"/>
    </location>
</feature>
<evidence type="ECO:0000256" key="7">
    <source>
        <dbReference type="ARBA" id="ARBA00023157"/>
    </source>
</evidence>
<reference evidence="13 14" key="1">
    <citation type="submission" date="2019-09" db="EMBL/GenBank/DDBJ databases">
        <title>Bird 10,000 Genomes (B10K) Project - Family phase.</title>
        <authorList>
            <person name="Zhang G."/>
        </authorList>
    </citation>
    <scope>NUCLEOTIDE SEQUENCE [LARGE SCALE GENOMIC DNA]</scope>
    <source>
        <strain evidence="13">B10K-DU-012-52</strain>
    </source>
</reference>
<dbReference type="OrthoDB" id="9355041at2759"/>
<evidence type="ECO:0000256" key="10">
    <source>
        <dbReference type="SAM" id="MobiDB-lite"/>
    </source>
</evidence>
<evidence type="ECO:0000256" key="3">
    <source>
        <dbReference type="ARBA" id="ARBA00006692"/>
    </source>
</evidence>
<feature type="region of interest" description="Disordered" evidence="10">
    <location>
        <begin position="211"/>
        <end position="230"/>
    </location>
</feature>
<dbReference type="InterPro" id="IPR036179">
    <property type="entry name" value="Ig-like_dom_sf"/>
</dbReference>
<dbReference type="InterPro" id="IPR003599">
    <property type="entry name" value="Ig_sub"/>
</dbReference>
<feature type="domain" description="Ig-like" evidence="11">
    <location>
        <begin position="901"/>
        <end position="991"/>
    </location>
</feature>
<dbReference type="InterPro" id="IPR003961">
    <property type="entry name" value="FN3_dom"/>
</dbReference>
<sequence>MEGFGGAPRFLAYPRAFTVRSGTDALLSCRITGDPRPSILWEKDKTRIEPLGRFQVEAKGDLYSLLVSCTTPQDSGVYVCKAKNSVGETYAATTLKVEPGEPQEEEGCPGSNGPAFLVAPSSMRVCRGEDVMFTCRVFGQPCPVLEWEKDGHKLSDLFESSHFTVGQEPEDWHFLKLFSARPPDGGVYVCRARSGSREALAAAVLLVEPRVPPDGLPNGSPDGPERQQRRRHVVGRCSGAESSWAPNGAVPTRVPGAKAFAVSVGKHAKFRCYVTGKPKPEIVWQKDGETLAPGRRHLIYEDREGYFTLKVLYCKAQDQGLYVCTASNTAGQTLSAVQLQVKEHRLRFQVQLEDVEVAEREDAVLECQVPLETIPTAWFLEDRELQPSHKYVMEEQGVLRRLTIRDARTDDDGIYLCQMKDKGRSIAEVSVRGVISKRLPRKLDVMEGENAVFCVETREAVEGTCWSRDGLQLRESPCTVLKSFGRTHLLVLVHVTRQDAGIISFTVGESQTSSQLRVKCVKHDPPSAPVAAEMSVAETNAALLSWCPAPDAHLRPPSRYLLERRELGGGEWVQCLATDLPGRVRVLGDSVPRQAHYCFRVCAANQHGRSSPVEFPGSVHLAPAARLERGLRDVRVRDGEDARFSLELSAAVDGTWFLNGARLGEEEEEEEEGRRCSVRHCGLEHSLVIRGARLADSGAQVTFVSAGVRDSATLYVQEAPVRIISSNEDAPHTYVAGQRVELWCQLSRPAAPVHWYKDGEEVEVGESLELEQEGPWCRLVLPCARTQDTGEFVCDAGGDSVFYTVTVAEAPVRIISSNEDAPHTYVAGQRVELWCQLSRPAAPVHWYKDGEEVEVGESLELEQEGLWCRLVLPCARTQDTGEFVCDAGGDSVFYTVTVAAPQVYIAPVPETELLREVSEGLPVLLECQVSPPDAPVHWLKDGEAVVPSEVLSICSEGCWRRLHIPTATLLYSGTYTCDAGDDATSFRVTVTEAPVRIISSNKDAPHSYVTGQRVELWCQLSRPAAPVHWYKDGEEVEVEESLELEQEGPWCRLVLPCARTQDTGEFICEARDASVSYHISVAEPPVKILHPPQRSLELPVQAPGRVELRCQLSVPDAPVRWFKDGLEVDETQNLQLLAEGPWRCLLIPRSSAEDAGEYICETKDEAISFDVKVSEPPVRILQPCRPPPIVTVYPGETVTLGCELSRADAPVSWAKEGIKLEAGGSLVLEEDGAHRRLLIPVAQAEHAGKYICDAADDTVTFTVQVLDPLVRIVERDVLPTHRRCQAMEDLVLDVHLSHAHGEVKWYKDGEKLQDTGRVRLEEDGTRRSLVVLGATGRDTGEYLCDTGDDSIVFFVTVEVPRVVEIISELQSLTVLEGEDATFKCLVSPEDVAVTWQLNGQPVVPGEKLLVTKSGLCHSLTLRQCQLGDAGTVTANAEGLVSTARLSVQEAQVLFVRKLQDMVVEEQGDACLEVEVSHEAAEVQWLKQGVLLQPGSKYQLRESGRRRTLTILGITPADRGTYRCESLHDRTQARLCVEQNSQPGARKVSIQTPLADVETFEKETATFHLELSHPGVPGVWTRDGIRVKPSGRCRISATGCGHSLTLEGLALEDSGTVTFTADTLRCSARLLVREPPVTMLRVPRDLGVPETGVASFECELSRPSAEVKWFKDGQELRPGPSCRIYSAGRRRVLQLSRCQLSDAGTYTCDAGDCQASATLHVQERQVHVVQELEDAQVREGDNAIFTCELSHGDVTGEWFRGEEKIKVSSTVKIRQEGTRFFLLLCGVRPEDEGLIRFVAGPAVVSEANLQVEALPIRIVKPLRDKTVLARHKARLECTVSHARGRVRWLRGDTEIFAGDKYEICNLDCYRTLIIHRVGPEDEDSYTCDAFDDRSTARLLVEGE</sequence>
<feature type="domain" description="Ig-like" evidence="11">
    <location>
        <begin position="251"/>
        <end position="335"/>
    </location>
</feature>
<dbReference type="InterPro" id="IPR013783">
    <property type="entry name" value="Ig-like_fold"/>
</dbReference>
<gene>
    <name evidence="13" type="primary">Obsl1</name>
    <name evidence="13" type="ORF">BRALEP_R03452</name>
</gene>
<evidence type="ECO:0000313" key="13">
    <source>
        <dbReference type="EMBL" id="NXS59326.1"/>
    </source>
</evidence>
<dbReference type="FunFam" id="2.60.40.10:FF:000241">
    <property type="entry name" value="obscurin-like protein 1 isoform X2"/>
    <property type="match status" value="3"/>
</dbReference>
<protein>
    <submittedName>
        <fullName evidence="13">OBSL1 protein</fullName>
    </submittedName>
</protein>
<feature type="domain" description="Ig-like" evidence="11">
    <location>
        <begin position="1284"/>
        <end position="1344"/>
    </location>
</feature>
<dbReference type="EMBL" id="VYZX01021406">
    <property type="protein sequence ID" value="NXS59326.1"/>
    <property type="molecule type" value="Genomic_DNA"/>
</dbReference>
<dbReference type="SUPFAM" id="SSF49265">
    <property type="entry name" value="Fibronectin type III"/>
    <property type="match status" value="1"/>
</dbReference>
<dbReference type="Gene3D" id="2.60.40.10">
    <property type="entry name" value="Immunoglobulins"/>
    <property type="match status" value="20"/>
</dbReference>
<dbReference type="CDD" id="cd00063">
    <property type="entry name" value="FN3"/>
    <property type="match status" value="1"/>
</dbReference>
<keyword evidence="6" id="KW-0677">Repeat</keyword>
<feature type="non-terminal residue" evidence="13">
    <location>
        <position position="1"/>
    </location>
</feature>
<dbReference type="InterPro" id="IPR007110">
    <property type="entry name" value="Ig-like_dom"/>
</dbReference>
<evidence type="ECO:0000256" key="5">
    <source>
        <dbReference type="ARBA" id="ARBA00022553"/>
    </source>
</evidence>
<feature type="domain" description="Ig-like" evidence="11">
    <location>
        <begin position="720"/>
        <end position="806"/>
    </location>
</feature>
<comment type="caution">
    <text evidence="13">The sequence shown here is derived from an EMBL/GenBank/DDBJ whole genome shotgun (WGS) entry which is preliminary data.</text>
</comment>
<keyword evidence="14" id="KW-1185">Reference proteome</keyword>
<dbReference type="GO" id="GO:0005737">
    <property type="term" value="C:cytoplasm"/>
    <property type="evidence" value="ECO:0007669"/>
    <property type="project" value="UniProtKB-SubCell"/>
</dbReference>
<dbReference type="PANTHER" id="PTHR35971">
    <property type="entry name" value="SI:DKEY-31G6.6"/>
    <property type="match status" value="1"/>
</dbReference>
<dbReference type="PROSITE" id="PS50835">
    <property type="entry name" value="IG_LIKE"/>
    <property type="match status" value="14"/>
</dbReference>
<dbReference type="SMART" id="SM00409">
    <property type="entry name" value="IG"/>
    <property type="match status" value="19"/>
</dbReference>
<dbReference type="InterPro" id="IPR013098">
    <property type="entry name" value="Ig_I-set"/>
</dbReference>
<proteinExistence type="inferred from homology"/>
<evidence type="ECO:0000256" key="6">
    <source>
        <dbReference type="ARBA" id="ARBA00022737"/>
    </source>
</evidence>
<dbReference type="PANTHER" id="PTHR35971:SF5">
    <property type="entry name" value="OBSCURIN LIKE CYTOSKELETAL ADAPTOR 1"/>
    <property type="match status" value="1"/>
</dbReference>
<dbReference type="FunFam" id="2.60.40.10:FF:000050">
    <property type="entry name" value="Titin isoform B"/>
    <property type="match status" value="1"/>
</dbReference>
<feature type="domain" description="Ig-like" evidence="11">
    <location>
        <begin position="1814"/>
        <end position="1888"/>
    </location>
</feature>
<evidence type="ECO:0000313" key="14">
    <source>
        <dbReference type="Proteomes" id="UP000520535"/>
    </source>
</evidence>
<dbReference type="Pfam" id="PF13895">
    <property type="entry name" value="Ig_2"/>
    <property type="match status" value="1"/>
</dbReference>
<feature type="domain" description="Ig-like" evidence="11">
    <location>
        <begin position="811"/>
        <end position="897"/>
    </location>
</feature>
<comment type="similarity">
    <text evidence="3">Belongs to the protein kinase superfamily. CAMK Ser/Thr protein kinase family.</text>
</comment>
<organism evidence="13 14">
    <name type="scientific">Brachypteracias leptosomus</name>
    <name type="common">short-legged ground-roller</name>
    <dbReference type="NCBI Taxonomy" id="135165"/>
    <lineage>
        <taxon>Eukaryota</taxon>
        <taxon>Metazoa</taxon>
        <taxon>Chordata</taxon>
        <taxon>Craniata</taxon>
        <taxon>Vertebrata</taxon>
        <taxon>Euteleostomi</taxon>
        <taxon>Archelosauria</taxon>
        <taxon>Archosauria</taxon>
        <taxon>Dinosauria</taxon>
        <taxon>Saurischia</taxon>
        <taxon>Theropoda</taxon>
        <taxon>Coelurosauria</taxon>
        <taxon>Aves</taxon>
        <taxon>Neognathae</taxon>
        <taxon>Neoaves</taxon>
        <taxon>Telluraves</taxon>
        <taxon>Coraciimorphae</taxon>
        <taxon>Coraciiformes</taxon>
        <taxon>Brachypteraciidae</taxon>
        <taxon>Brachypteracias</taxon>
    </lineage>
</organism>
<feature type="domain" description="Ig-like" evidence="11">
    <location>
        <begin position="114"/>
        <end position="201"/>
    </location>
</feature>
<comment type="subcellular location">
    <subcellularLocation>
        <location evidence="2">Cytoplasm</location>
    </subcellularLocation>
    <subcellularLocation>
        <location evidence="1">Nucleus</location>
    </subcellularLocation>
</comment>
<dbReference type="FunFam" id="2.60.40.10:FF:001002">
    <property type="entry name" value="obscurin-like protein 1 isoform X2"/>
    <property type="match status" value="1"/>
</dbReference>
<dbReference type="FunFam" id="2.60.40.10:FF:000211">
    <property type="entry name" value="Obscurin-like protein 1"/>
    <property type="match status" value="5"/>
</dbReference>
<feature type="domain" description="Ig-like" evidence="11">
    <location>
        <begin position="1360"/>
        <end position="1548"/>
    </location>
</feature>
<evidence type="ECO:0000259" key="11">
    <source>
        <dbReference type="PROSITE" id="PS50835"/>
    </source>
</evidence>
<keyword evidence="9" id="KW-0393">Immunoglobulin domain</keyword>
<feature type="domain" description="Ig-like" evidence="11">
    <location>
        <begin position="1176"/>
        <end position="1262"/>
    </location>
</feature>
<feature type="domain" description="Fibronectin type-III" evidence="12">
    <location>
        <begin position="525"/>
        <end position="624"/>
    </location>
</feature>
<keyword evidence="5" id="KW-0597">Phosphoprotein</keyword>
<dbReference type="FunFam" id="2.60.40.10:FF:001084">
    <property type="entry name" value="obscurin-like isoform X3"/>
    <property type="match status" value="3"/>
</dbReference>
<keyword evidence="8" id="KW-0539">Nucleus</keyword>
<dbReference type="InterPro" id="IPR052385">
    <property type="entry name" value="Obscurin/Obscurin-like_Reg"/>
</dbReference>
<evidence type="ECO:0000256" key="9">
    <source>
        <dbReference type="ARBA" id="ARBA00023319"/>
    </source>
</evidence>
<evidence type="ECO:0000256" key="2">
    <source>
        <dbReference type="ARBA" id="ARBA00004496"/>
    </source>
</evidence>
<evidence type="ECO:0000256" key="1">
    <source>
        <dbReference type="ARBA" id="ARBA00004123"/>
    </source>
</evidence>
<dbReference type="PROSITE" id="PS50853">
    <property type="entry name" value="FN3"/>
    <property type="match status" value="1"/>
</dbReference>
<dbReference type="InterPro" id="IPR036116">
    <property type="entry name" value="FN3_sf"/>
</dbReference>